<dbReference type="Proteomes" id="UP001156690">
    <property type="component" value="Unassembled WGS sequence"/>
</dbReference>
<dbReference type="InterPro" id="IPR000160">
    <property type="entry name" value="GGDEF_dom"/>
</dbReference>
<accession>A0AAV5NJX1</accession>
<evidence type="ECO:0000256" key="2">
    <source>
        <dbReference type="ARBA" id="ARBA00034247"/>
    </source>
</evidence>
<dbReference type="Gene3D" id="3.30.70.270">
    <property type="match status" value="1"/>
</dbReference>
<feature type="transmembrane region" description="Helical" evidence="4">
    <location>
        <begin position="9"/>
        <end position="27"/>
    </location>
</feature>
<name>A0AAV5NJX1_9VIBR</name>
<feature type="transmembrane region" description="Helical" evidence="4">
    <location>
        <begin position="124"/>
        <end position="145"/>
    </location>
</feature>
<feature type="region of interest" description="Disordered" evidence="3">
    <location>
        <begin position="345"/>
        <end position="365"/>
    </location>
</feature>
<evidence type="ECO:0000256" key="4">
    <source>
        <dbReference type="SAM" id="Phobius"/>
    </source>
</evidence>
<dbReference type="GO" id="GO:0005886">
    <property type="term" value="C:plasma membrane"/>
    <property type="evidence" value="ECO:0007669"/>
    <property type="project" value="TreeGrafter"/>
</dbReference>
<keyword evidence="4" id="KW-1133">Transmembrane helix</keyword>
<dbReference type="SUPFAM" id="SSF55073">
    <property type="entry name" value="Nucleotide cyclase"/>
    <property type="match status" value="1"/>
</dbReference>
<evidence type="ECO:0000313" key="7">
    <source>
        <dbReference type="Proteomes" id="UP001156690"/>
    </source>
</evidence>
<feature type="compositionally biased region" description="Basic and acidic residues" evidence="3">
    <location>
        <begin position="345"/>
        <end position="356"/>
    </location>
</feature>
<dbReference type="CDD" id="cd01949">
    <property type="entry name" value="GGDEF"/>
    <property type="match status" value="1"/>
</dbReference>
<comment type="caution">
    <text evidence="6">The sequence shown here is derived from an EMBL/GenBank/DDBJ whole genome shotgun (WGS) entry which is preliminary data.</text>
</comment>
<organism evidence="6 7">
    <name type="scientific">Vibrio penaeicida</name>
    <dbReference type="NCBI Taxonomy" id="104609"/>
    <lineage>
        <taxon>Bacteria</taxon>
        <taxon>Pseudomonadati</taxon>
        <taxon>Pseudomonadota</taxon>
        <taxon>Gammaproteobacteria</taxon>
        <taxon>Vibrionales</taxon>
        <taxon>Vibrionaceae</taxon>
        <taxon>Vibrio</taxon>
    </lineage>
</organism>
<protein>
    <recommendedName>
        <fullName evidence="1">diguanylate cyclase</fullName>
        <ecNumber evidence="1">2.7.7.65</ecNumber>
    </recommendedName>
</protein>
<feature type="transmembrane region" description="Helical" evidence="4">
    <location>
        <begin position="217"/>
        <end position="240"/>
    </location>
</feature>
<dbReference type="PANTHER" id="PTHR45138">
    <property type="entry name" value="REGULATORY COMPONENTS OF SENSORY TRANSDUCTION SYSTEM"/>
    <property type="match status" value="1"/>
</dbReference>
<feature type="transmembrane region" description="Helical" evidence="4">
    <location>
        <begin position="64"/>
        <end position="83"/>
    </location>
</feature>
<keyword evidence="7" id="KW-1185">Reference proteome</keyword>
<feature type="domain" description="GGDEF" evidence="5">
    <location>
        <begin position="261"/>
        <end position="411"/>
    </location>
</feature>
<gene>
    <name evidence="6" type="ORF">GCM10007932_03050</name>
</gene>
<keyword evidence="4" id="KW-0472">Membrane</keyword>
<dbReference type="AlphaFoldDB" id="A0AAV5NJX1"/>
<evidence type="ECO:0000256" key="3">
    <source>
        <dbReference type="SAM" id="MobiDB-lite"/>
    </source>
</evidence>
<dbReference type="GO" id="GO:0043709">
    <property type="term" value="P:cell adhesion involved in single-species biofilm formation"/>
    <property type="evidence" value="ECO:0007669"/>
    <property type="project" value="TreeGrafter"/>
</dbReference>
<dbReference type="EMBL" id="BSNX01000002">
    <property type="protein sequence ID" value="GLQ70945.1"/>
    <property type="molecule type" value="Genomic_DNA"/>
</dbReference>
<feature type="transmembrane region" description="Helical" evidence="4">
    <location>
        <begin position="95"/>
        <end position="112"/>
    </location>
</feature>
<keyword evidence="4" id="KW-0812">Transmembrane</keyword>
<dbReference type="Pfam" id="PF00990">
    <property type="entry name" value="GGDEF"/>
    <property type="match status" value="2"/>
</dbReference>
<sequence>MTLPAINANLVRFLFPLFLVTGILHGIDQLTPLISQNQGAIGFLPYLLFSIALILCHSFNQGRMGMIAVSMMLAYLVIQERLQVPLNFGTTKLEFSILAFLMPVSCMTVYLFPNKRFFSKTGVAYLLLLSMFMGWAYLTVEHFSQNGMDHLWEGILFSIPQVSKLPFLAVLYSVIFVGISAIMVLTRREALDYAVYNCLLLSTVTFGFFQLSYISAVFFSLAGILLIYNIMSTSHSLAFIDQLTEIPSRRALENEMGHLGRNYSIAMLDVDHFKKFNDTHGHDTGDDVLRLVAKTLKSVEGKAKVYRYGGEEFTVLFKGKTADESFPFLDELRENVASYDMVVRNRSDRPKDDKLGTKKRGSNNTEKTVNVTISIGVADSSDIKHPKKVLKAADEALYKAKKSGRNCVVTS</sequence>
<dbReference type="NCBIfam" id="TIGR00254">
    <property type="entry name" value="GGDEF"/>
    <property type="match status" value="1"/>
</dbReference>
<feature type="transmembrane region" description="Helical" evidence="4">
    <location>
        <begin position="39"/>
        <end position="57"/>
    </location>
</feature>
<dbReference type="RefSeq" id="WP_126607251.1">
    <property type="nucleotide sequence ID" value="NZ_AP025145.1"/>
</dbReference>
<dbReference type="GO" id="GO:1902201">
    <property type="term" value="P:negative regulation of bacterial-type flagellum-dependent cell motility"/>
    <property type="evidence" value="ECO:0007669"/>
    <property type="project" value="TreeGrafter"/>
</dbReference>
<dbReference type="PANTHER" id="PTHR45138:SF9">
    <property type="entry name" value="DIGUANYLATE CYCLASE DGCM-RELATED"/>
    <property type="match status" value="1"/>
</dbReference>
<reference evidence="7" key="1">
    <citation type="journal article" date="2019" name="Int. J. Syst. Evol. Microbiol.">
        <title>The Global Catalogue of Microorganisms (GCM) 10K type strain sequencing project: providing services to taxonomists for standard genome sequencing and annotation.</title>
        <authorList>
            <consortium name="The Broad Institute Genomics Platform"/>
            <consortium name="The Broad Institute Genome Sequencing Center for Infectious Disease"/>
            <person name="Wu L."/>
            <person name="Ma J."/>
        </authorList>
    </citation>
    <scope>NUCLEOTIDE SEQUENCE [LARGE SCALE GENOMIC DNA]</scope>
    <source>
        <strain evidence="7">NBRC 15640</strain>
    </source>
</reference>
<dbReference type="InterPro" id="IPR043128">
    <property type="entry name" value="Rev_trsase/Diguanyl_cyclase"/>
</dbReference>
<dbReference type="EC" id="2.7.7.65" evidence="1"/>
<evidence type="ECO:0000259" key="5">
    <source>
        <dbReference type="PROSITE" id="PS50887"/>
    </source>
</evidence>
<proteinExistence type="predicted"/>
<dbReference type="SMART" id="SM00267">
    <property type="entry name" value="GGDEF"/>
    <property type="match status" value="1"/>
</dbReference>
<dbReference type="InterPro" id="IPR029787">
    <property type="entry name" value="Nucleotide_cyclase"/>
</dbReference>
<comment type="catalytic activity">
    <reaction evidence="2">
        <text>2 GTP = 3',3'-c-di-GMP + 2 diphosphate</text>
        <dbReference type="Rhea" id="RHEA:24898"/>
        <dbReference type="ChEBI" id="CHEBI:33019"/>
        <dbReference type="ChEBI" id="CHEBI:37565"/>
        <dbReference type="ChEBI" id="CHEBI:58805"/>
        <dbReference type="EC" id="2.7.7.65"/>
    </reaction>
</comment>
<dbReference type="GO" id="GO:0052621">
    <property type="term" value="F:diguanylate cyclase activity"/>
    <property type="evidence" value="ECO:0007669"/>
    <property type="project" value="UniProtKB-EC"/>
</dbReference>
<evidence type="ECO:0000256" key="1">
    <source>
        <dbReference type="ARBA" id="ARBA00012528"/>
    </source>
</evidence>
<evidence type="ECO:0000313" key="6">
    <source>
        <dbReference type="EMBL" id="GLQ70945.1"/>
    </source>
</evidence>
<feature type="transmembrane region" description="Helical" evidence="4">
    <location>
        <begin position="165"/>
        <end position="186"/>
    </location>
</feature>
<dbReference type="InterPro" id="IPR050469">
    <property type="entry name" value="Diguanylate_Cyclase"/>
</dbReference>
<dbReference type="PROSITE" id="PS50887">
    <property type="entry name" value="GGDEF"/>
    <property type="match status" value="1"/>
</dbReference>